<accession>A0A9X1SPU4</accession>
<keyword evidence="4" id="KW-1185">Reference proteome</keyword>
<dbReference type="AlphaFoldDB" id="A0A9X1SPU4"/>
<dbReference type="SUPFAM" id="SSF51126">
    <property type="entry name" value="Pectin lyase-like"/>
    <property type="match status" value="1"/>
</dbReference>
<dbReference type="RefSeq" id="WP_230609632.1">
    <property type="nucleotide sequence ID" value="NZ_JAJNAG010000022.1"/>
</dbReference>
<protein>
    <submittedName>
        <fullName evidence="3">Filamentous hemagglutinin N-terminal domain-containing protein</fullName>
    </submittedName>
</protein>
<feature type="domain" description="Filamentous haemagglutinin FhaB/tRNA nuclease CdiA-like TPS" evidence="2">
    <location>
        <begin position="50"/>
        <end position="170"/>
    </location>
</feature>
<dbReference type="Gene3D" id="2.160.20.10">
    <property type="entry name" value="Single-stranded right-handed beta-helix, Pectin lyase-like"/>
    <property type="match status" value="1"/>
</dbReference>
<dbReference type="Proteomes" id="UP001139171">
    <property type="component" value="Unassembled WGS sequence"/>
</dbReference>
<keyword evidence="1" id="KW-0732">Signal</keyword>
<evidence type="ECO:0000256" key="1">
    <source>
        <dbReference type="SAM" id="SignalP"/>
    </source>
</evidence>
<sequence>MNTTKIIKPYQRVLTYLLSTMLVWQPVWPAFAAAIEMDGQPNNGQVTTAGNGVPVVNIATPNQSGVSHNTYQQFNVGPDGAVLNNNTERLLQTQQAGIIQNNPNLRNGAANAIINEVTSPNRSELKGYIEVGGKPANVIVTNPYGITCDGCGFINTPQATLSTGTVKRAGC</sequence>
<dbReference type="EMBL" id="JAJNAG010000022">
    <property type="protein sequence ID" value="MCD1126442.1"/>
    <property type="molecule type" value="Genomic_DNA"/>
</dbReference>
<name>A0A9X1SPU4_9GAMM</name>
<evidence type="ECO:0000259" key="2">
    <source>
        <dbReference type="SMART" id="SM00912"/>
    </source>
</evidence>
<dbReference type="InterPro" id="IPR012334">
    <property type="entry name" value="Pectin_lyas_fold"/>
</dbReference>
<dbReference type="Pfam" id="PF05860">
    <property type="entry name" value="TPS"/>
    <property type="match status" value="1"/>
</dbReference>
<proteinExistence type="predicted"/>
<feature type="chain" id="PRO_5040923173" evidence="1">
    <location>
        <begin position="33"/>
        <end position="171"/>
    </location>
</feature>
<evidence type="ECO:0000313" key="3">
    <source>
        <dbReference type="EMBL" id="MCD1126442.1"/>
    </source>
</evidence>
<dbReference type="SMART" id="SM00912">
    <property type="entry name" value="Haemagg_act"/>
    <property type="match status" value="1"/>
</dbReference>
<comment type="caution">
    <text evidence="3">The sequence shown here is derived from an EMBL/GenBank/DDBJ whole genome shotgun (WGS) entry which is preliminary data.</text>
</comment>
<gene>
    <name evidence="3" type="ORF">LPW36_10615</name>
</gene>
<dbReference type="InterPro" id="IPR011050">
    <property type="entry name" value="Pectin_lyase_fold/virulence"/>
</dbReference>
<evidence type="ECO:0000313" key="4">
    <source>
        <dbReference type="Proteomes" id="UP001139171"/>
    </source>
</evidence>
<dbReference type="NCBIfam" id="TIGR01901">
    <property type="entry name" value="adhes_NPXG"/>
    <property type="match status" value="1"/>
</dbReference>
<feature type="signal peptide" evidence="1">
    <location>
        <begin position="1"/>
        <end position="32"/>
    </location>
</feature>
<dbReference type="InterPro" id="IPR008638">
    <property type="entry name" value="FhaB/CdiA-like_TPS"/>
</dbReference>
<reference evidence="3" key="1">
    <citation type="submission" date="2021-11" db="EMBL/GenBank/DDBJ databases">
        <title>Jinshanibacter sp. isolated from one year old Eriocheir sinensis.</title>
        <authorList>
            <person name="Li J.-Y."/>
            <person name="He W."/>
            <person name="Gao T.-H."/>
        </authorList>
    </citation>
    <scope>NUCLEOTIDE SEQUENCE</scope>
    <source>
        <strain evidence="3">LJY008</strain>
    </source>
</reference>
<organism evidence="3 4">
    <name type="scientific">Limnobaculum eriocheiris</name>
    <dbReference type="NCBI Taxonomy" id="2897391"/>
    <lineage>
        <taxon>Bacteria</taxon>
        <taxon>Pseudomonadati</taxon>
        <taxon>Pseudomonadota</taxon>
        <taxon>Gammaproteobacteria</taxon>
        <taxon>Enterobacterales</taxon>
        <taxon>Budviciaceae</taxon>
        <taxon>Limnobaculum</taxon>
    </lineage>
</organism>